<proteinExistence type="inferred from homology"/>
<comment type="catalytic activity">
    <reaction evidence="3">
        <text>5-enolpyruvoyl-6-hydroxy-2-succinyl-cyclohex-3-ene-1-carboxylate = (1R,6R)-6-hydroxy-2-succinyl-cyclohexa-2,4-diene-1-carboxylate + pyruvate</text>
        <dbReference type="Rhea" id="RHEA:25597"/>
        <dbReference type="ChEBI" id="CHEBI:15361"/>
        <dbReference type="ChEBI" id="CHEBI:58689"/>
        <dbReference type="ChEBI" id="CHEBI:58818"/>
        <dbReference type="EC" id="4.2.99.20"/>
    </reaction>
</comment>
<dbReference type="UniPathway" id="UPA00079"/>
<comment type="function">
    <text evidence="3">Catalyzes a proton abstraction reaction that results in 2,5-elimination of pyruvate from 2-succinyl-5-enolpyruvyl-6-hydroxy-3-cyclohexene-1-carboxylate (SEPHCHC) and the formation of 2-succinyl-6-hydroxy-2,4-cyclohexadiene-1-carboxylate (SHCHC).</text>
</comment>
<comment type="pathway">
    <text evidence="3">Quinol/quinone metabolism; 1,4-dihydroxy-2-naphthoate biosynthesis; 1,4-dihydroxy-2-naphthoate from chorismate: step 3/7.</text>
</comment>
<protein>
    <recommendedName>
        <fullName evidence="3">Putative 2-succinyl-6-hydroxy-2,4-cyclohexadiene-1-carboxylate synthase</fullName>
        <shortName evidence="3">SHCHC synthase</shortName>
        <ecNumber evidence="3">4.2.99.20</ecNumber>
    </recommendedName>
</protein>
<dbReference type="NCBIfam" id="NF008340">
    <property type="entry name" value="PRK11126.1"/>
    <property type="match status" value="1"/>
</dbReference>
<dbReference type="UniPathway" id="UPA01057">
    <property type="reaction ID" value="UER00900"/>
</dbReference>
<evidence type="ECO:0000259" key="4">
    <source>
        <dbReference type="Pfam" id="PF00561"/>
    </source>
</evidence>
<dbReference type="Pfam" id="PF00561">
    <property type="entry name" value="Abhydrolase_1"/>
    <property type="match status" value="1"/>
</dbReference>
<gene>
    <name evidence="3 5" type="primary">menH</name>
    <name evidence="5" type="ORF">FR932_09760</name>
</gene>
<dbReference type="GO" id="GO:0009234">
    <property type="term" value="P:menaquinone biosynthetic process"/>
    <property type="evidence" value="ECO:0007669"/>
    <property type="project" value="UniProtKB-UniRule"/>
</dbReference>
<dbReference type="SUPFAM" id="SSF53474">
    <property type="entry name" value="alpha/beta-Hydrolases"/>
    <property type="match status" value="1"/>
</dbReference>
<dbReference type="RefSeq" id="WP_019443164.1">
    <property type="nucleotide sequence ID" value="NZ_ALOE01000044.1"/>
</dbReference>
<dbReference type="Gene3D" id="3.40.50.1820">
    <property type="entry name" value="alpha/beta hydrolase"/>
    <property type="match status" value="1"/>
</dbReference>
<comment type="similarity">
    <text evidence="3">Belongs to the AB hydrolase superfamily. MenH family.</text>
</comment>
<dbReference type="AlphaFoldDB" id="A0A5J6WJ62"/>
<dbReference type="PANTHER" id="PTHR42916:SF1">
    <property type="entry name" value="PROTEIN PHYLLO, CHLOROPLASTIC"/>
    <property type="match status" value="1"/>
</dbReference>
<evidence type="ECO:0000256" key="1">
    <source>
        <dbReference type="ARBA" id="ARBA00022428"/>
    </source>
</evidence>
<feature type="domain" description="AB hydrolase-1" evidence="4">
    <location>
        <begin position="36"/>
        <end position="271"/>
    </location>
</feature>
<dbReference type="InterPro" id="IPR022485">
    <property type="entry name" value="SHCHC_synthase_MenH"/>
</dbReference>
<keyword evidence="6" id="KW-1185">Reference proteome</keyword>
<dbReference type="GO" id="GO:0070205">
    <property type="term" value="F:2-succinyl-6-hydroxy-2,4-cyclohexadiene-1-carboxylate synthase activity"/>
    <property type="evidence" value="ECO:0007669"/>
    <property type="project" value="UniProtKB-UniRule"/>
</dbReference>
<dbReference type="HAMAP" id="MF_01660">
    <property type="entry name" value="MenH"/>
    <property type="match status" value="1"/>
</dbReference>
<keyword evidence="1 3" id="KW-0474">Menaquinone biosynthesis</keyword>
<dbReference type="InterPro" id="IPR029058">
    <property type="entry name" value="AB_hydrolase_fold"/>
</dbReference>
<dbReference type="OrthoDB" id="9808398at2"/>
<dbReference type="EMBL" id="CP044399">
    <property type="protein sequence ID" value="QFI38116.1"/>
    <property type="molecule type" value="Genomic_DNA"/>
</dbReference>
<dbReference type="PANTHER" id="PTHR42916">
    <property type="entry name" value="2-SUCCINYL-5-ENOLPYRUVYL-6-HYDROXY-3-CYCLOHEXENE-1-CARBOXYLATE SYNTHASE"/>
    <property type="match status" value="1"/>
</dbReference>
<dbReference type="Proteomes" id="UP000327424">
    <property type="component" value="Chromosome"/>
</dbReference>
<dbReference type="KEGG" id="mmaa:FR932_09760"/>
<dbReference type="InterPro" id="IPR000073">
    <property type="entry name" value="AB_hydrolase_1"/>
</dbReference>
<name>A0A5J6WJ62_MORMI</name>
<reference evidence="5 6" key="1">
    <citation type="submission" date="2019-09" db="EMBL/GenBank/DDBJ databases">
        <title>Hybrid Assembly of the complete Genome of the Deep-Sea Bacterium Moritella marina from long Nanopore and Illumina reads.</title>
        <authorList>
            <person name="Magin S."/>
            <person name="Georgoulis A."/>
            <person name="Papadimitriou K."/>
            <person name="Iliakis G."/>
            <person name="Vorgias C.E."/>
        </authorList>
    </citation>
    <scope>NUCLEOTIDE SEQUENCE [LARGE SCALE GENOMIC DNA]</scope>
    <source>
        <strain evidence="5 6">MP-1</strain>
    </source>
</reference>
<evidence type="ECO:0000256" key="3">
    <source>
        <dbReference type="HAMAP-Rule" id="MF_01660"/>
    </source>
</evidence>
<evidence type="ECO:0000256" key="2">
    <source>
        <dbReference type="ARBA" id="ARBA00023239"/>
    </source>
</evidence>
<comment type="pathway">
    <text evidence="3">Quinol/quinone metabolism; menaquinone biosynthesis.</text>
</comment>
<accession>A0A5J6WJ62</accession>
<keyword evidence="2 3" id="KW-0456">Lyase</keyword>
<comment type="subunit">
    <text evidence="3">Monomer.</text>
</comment>
<organism evidence="5 6">
    <name type="scientific">Moritella marina ATCC 15381</name>
    <dbReference type="NCBI Taxonomy" id="1202962"/>
    <lineage>
        <taxon>Bacteria</taxon>
        <taxon>Pseudomonadati</taxon>
        <taxon>Pseudomonadota</taxon>
        <taxon>Gammaproteobacteria</taxon>
        <taxon>Alteromonadales</taxon>
        <taxon>Moritellaceae</taxon>
        <taxon>Moritella</taxon>
    </lineage>
</organism>
<dbReference type="NCBIfam" id="TIGR03695">
    <property type="entry name" value="menH_SHCHC"/>
    <property type="match status" value="1"/>
</dbReference>
<evidence type="ECO:0000313" key="5">
    <source>
        <dbReference type="EMBL" id="QFI38116.1"/>
    </source>
</evidence>
<dbReference type="EC" id="4.2.99.20" evidence="3"/>
<evidence type="ECO:0000313" key="6">
    <source>
        <dbReference type="Proteomes" id="UP000327424"/>
    </source>
</evidence>
<sequence>MRNLSSMMFKTQTQLPLYSESIESACNLATGDAIKPTLVFLHGLLGSAQDWQQIVTHLSSDYQCICIDLPGHAGSQAVTVNDFQHVQQLIIATLTQYEFEHVVLVGYSLGARIAMSIASDRAANWPYKIVGMLLESGNPGLTNSAEQLQRGLHDLAWATRFSESPLTQVLPDWYQQGVFASLTTKQRTALIATRSDIQADHNGFNGGKQISKMLAATSLSKQGYLLPQLQNAAFPVSMVCGELDPKFVLLTQASQLDHHVVADAGHNVHADQPVIFSELVRGLVGDGLDRYSLDKHGLTSEQLIKKQSQLSAA</sequence>